<reference evidence="1" key="1">
    <citation type="submission" date="2021-03" db="EMBL/GenBank/DDBJ databases">
        <authorList>
            <consortium name="DOE Joint Genome Institute"/>
            <person name="Ahrendt S."/>
            <person name="Looney B.P."/>
            <person name="Miyauchi S."/>
            <person name="Morin E."/>
            <person name="Drula E."/>
            <person name="Courty P.E."/>
            <person name="Chicoki N."/>
            <person name="Fauchery L."/>
            <person name="Kohler A."/>
            <person name="Kuo A."/>
            <person name="Labutti K."/>
            <person name="Pangilinan J."/>
            <person name="Lipzen A."/>
            <person name="Riley R."/>
            <person name="Andreopoulos W."/>
            <person name="He G."/>
            <person name="Johnson J."/>
            <person name="Barry K.W."/>
            <person name="Grigoriev I.V."/>
            <person name="Nagy L."/>
            <person name="Hibbett D."/>
            <person name="Henrissat B."/>
            <person name="Matheny P.B."/>
            <person name="Labbe J."/>
            <person name="Martin F."/>
        </authorList>
    </citation>
    <scope>NUCLEOTIDE SEQUENCE</scope>
    <source>
        <strain evidence="1">HHB10654</strain>
    </source>
</reference>
<evidence type="ECO:0000313" key="1">
    <source>
        <dbReference type="EMBL" id="KAI0061020.1"/>
    </source>
</evidence>
<dbReference type="Proteomes" id="UP000814140">
    <property type="component" value="Unassembled WGS sequence"/>
</dbReference>
<name>A0ACB8SYI9_9AGAM</name>
<reference evidence="1" key="2">
    <citation type="journal article" date="2022" name="New Phytol.">
        <title>Evolutionary transition to the ectomycorrhizal habit in the genomes of a hyperdiverse lineage of mushroom-forming fungi.</title>
        <authorList>
            <person name="Looney B."/>
            <person name="Miyauchi S."/>
            <person name="Morin E."/>
            <person name="Drula E."/>
            <person name="Courty P.E."/>
            <person name="Kohler A."/>
            <person name="Kuo A."/>
            <person name="LaButti K."/>
            <person name="Pangilinan J."/>
            <person name="Lipzen A."/>
            <person name="Riley R."/>
            <person name="Andreopoulos W."/>
            <person name="He G."/>
            <person name="Johnson J."/>
            <person name="Nolan M."/>
            <person name="Tritt A."/>
            <person name="Barry K.W."/>
            <person name="Grigoriev I.V."/>
            <person name="Nagy L.G."/>
            <person name="Hibbett D."/>
            <person name="Henrissat B."/>
            <person name="Matheny P.B."/>
            <person name="Labbe J."/>
            <person name="Martin F.M."/>
        </authorList>
    </citation>
    <scope>NUCLEOTIDE SEQUENCE</scope>
    <source>
        <strain evidence="1">HHB10654</strain>
    </source>
</reference>
<sequence length="1090" mass="123795">MEKGCAAAFRRADVVETDGANGFWPHLVRGCRQMPNVHRVCSIVLNGLFVAGKIKQLVNIEQFPFSPFLTSMAGRRRGGKYQPSHRTAVGETVAQTRRKIDGTTETRHVPLQKRMFQPSSRPSFASYLPTIEEEQAVEYAALQPEAPDPEPTSNYIPTHAVNAEWRKEWGPKMLESLLSHEAAQDLGQPCALCGCADALTRCRECFYRRILCKDCAVKTHVDNPFHQMEYWEGTYFRRTSLRELGLVIRLGHGGKPCPFAQPTATVTIVHTNGIHTCDVDYCGCMPPGEYVPVATPLQLANAGLFPATFKQPRTATTFQASREFNQFTLQAKINAQDYHAVKLRLTNNAFRDDVPDRYRQILTSHRQFAFLQTLKRFGESVREKYSPGSLVVLCPACAQPGKNMDPNWRDTPKEDEYIHALIYAKDGNFQQSQHKKKMDLLDSAFTRGGGYYADEVECACYLASVADDPESSKETSTCSKFHAVSAGRFDGKQVSGVISMVCAPHGLVMGSGTVDLTKGERFSHVDFATVSATRPYKDLKLHISSYDINCQYGINFDKRMANFPGGPPVFPETRRCIPKFHLPAHKGECKHRNSFYLTEGVGMTDGESVERRWAVQNAIALSAREMGPGYRHDTLNDHNGDYNMQKVFKMAAFLVDKLDQAKPAAELSESAFQRSEITFRLRNRPIENWSAQLEEFNRKIQDPMWRKKSIRSPYEPAGDKAPTEKQALETLKRDAGLLDDDDDAEAEQGMTGYLKLGLDLEGRQYDLRCKIKDNGYSPTNAMKTAVEEARARLELQIQRLETLHTKVLGSTTHSLKSSLKLEKTFTWPATRDEQDVMPEDVILLLPSSFPEPVLKHLQFKSYVGAELLLRKGRACDNLRELRLKISMKSFLWRSNKDSFGQVAKTRHQNVVQRAYKASARLRDLYNSTRMKMLVLGLEPTDINFQPLTEDDCRVVALLHAVEKPGQSTREDRSWLWRDGQYRASTSTAAEAQWDEELDRLTWFRANAKRTRWREQVKRVEESIRMTQRHWYDDQQIWLERAAHPGDSLSERGAAAYAAKQAAMYARLLKEAQDKYPEYLRMSPEQMAKHG</sequence>
<protein>
    <submittedName>
        <fullName evidence="1">Uncharacterized protein</fullName>
    </submittedName>
</protein>
<keyword evidence="2" id="KW-1185">Reference proteome</keyword>
<organism evidence="1 2">
    <name type="scientific">Artomyces pyxidatus</name>
    <dbReference type="NCBI Taxonomy" id="48021"/>
    <lineage>
        <taxon>Eukaryota</taxon>
        <taxon>Fungi</taxon>
        <taxon>Dikarya</taxon>
        <taxon>Basidiomycota</taxon>
        <taxon>Agaricomycotina</taxon>
        <taxon>Agaricomycetes</taxon>
        <taxon>Russulales</taxon>
        <taxon>Auriscalpiaceae</taxon>
        <taxon>Artomyces</taxon>
    </lineage>
</organism>
<accession>A0ACB8SYI9</accession>
<gene>
    <name evidence="1" type="ORF">BV25DRAFT_1827265</name>
</gene>
<comment type="caution">
    <text evidence="1">The sequence shown here is derived from an EMBL/GenBank/DDBJ whole genome shotgun (WGS) entry which is preliminary data.</text>
</comment>
<evidence type="ECO:0000313" key="2">
    <source>
        <dbReference type="Proteomes" id="UP000814140"/>
    </source>
</evidence>
<dbReference type="EMBL" id="MU277215">
    <property type="protein sequence ID" value="KAI0061020.1"/>
    <property type="molecule type" value="Genomic_DNA"/>
</dbReference>
<proteinExistence type="predicted"/>